<evidence type="ECO:0000256" key="10">
    <source>
        <dbReference type="SAM" id="Phobius"/>
    </source>
</evidence>
<evidence type="ECO:0000256" key="3">
    <source>
        <dbReference type="ARBA" id="ARBA00022692"/>
    </source>
</evidence>
<keyword evidence="3 10" id="KW-0812">Transmembrane</keyword>
<dbReference type="InterPro" id="IPR017452">
    <property type="entry name" value="GPCR_Rhodpsn_7TM"/>
</dbReference>
<dbReference type="Proteomes" id="UP001159042">
    <property type="component" value="Unassembled WGS sequence"/>
</dbReference>
<dbReference type="InterPro" id="IPR000276">
    <property type="entry name" value="GPCR_Rhodpsn"/>
</dbReference>
<feature type="transmembrane region" description="Helical" evidence="10">
    <location>
        <begin position="234"/>
        <end position="255"/>
    </location>
</feature>
<dbReference type="PRINTS" id="PR00237">
    <property type="entry name" value="GPCRRHODOPSN"/>
</dbReference>
<keyword evidence="6 10" id="KW-0472">Membrane</keyword>
<dbReference type="GO" id="GO:0008188">
    <property type="term" value="F:neuropeptide receptor activity"/>
    <property type="evidence" value="ECO:0007669"/>
    <property type="project" value="TreeGrafter"/>
</dbReference>
<organism evidence="12 13">
    <name type="scientific">Exocentrus adspersus</name>
    <dbReference type="NCBI Taxonomy" id="1586481"/>
    <lineage>
        <taxon>Eukaryota</taxon>
        <taxon>Metazoa</taxon>
        <taxon>Ecdysozoa</taxon>
        <taxon>Arthropoda</taxon>
        <taxon>Hexapoda</taxon>
        <taxon>Insecta</taxon>
        <taxon>Pterygota</taxon>
        <taxon>Neoptera</taxon>
        <taxon>Endopterygota</taxon>
        <taxon>Coleoptera</taxon>
        <taxon>Polyphaga</taxon>
        <taxon>Cucujiformia</taxon>
        <taxon>Chrysomeloidea</taxon>
        <taxon>Cerambycidae</taxon>
        <taxon>Lamiinae</taxon>
        <taxon>Acanthocinini</taxon>
        <taxon>Exocentrus</taxon>
    </lineage>
</organism>
<feature type="transmembrane region" description="Helical" evidence="10">
    <location>
        <begin position="26"/>
        <end position="50"/>
    </location>
</feature>
<keyword evidence="8" id="KW-0807">Transducer</keyword>
<comment type="caution">
    <text evidence="12">The sequence shown here is derived from an EMBL/GenBank/DDBJ whole genome shotgun (WGS) entry which is preliminary data.</text>
</comment>
<gene>
    <name evidence="12" type="ORF">NQ315_015196</name>
</gene>
<comment type="subcellular location">
    <subcellularLocation>
        <location evidence="1">Membrane</location>
        <topology evidence="1">Multi-pass membrane protein</topology>
    </subcellularLocation>
</comment>
<feature type="domain" description="G-protein coupled receptors family 1 profile" evidence="11">
    <location>
        <begin position="1"/>
        <end position="293"/>
    </location>
</feature>
<evidence type="ECO:0000313" key="13">
    <source>
        <dbReference type="Proteomes" id="UP001159042"/>
    </source>
</evidence>
<feature type="transmembrane region" description="Helical" evidence="10">
    <location>
        <begin position="275"/>
        <end position="296"/>
    </location>
</feature>
<keyword evidence="4 10" id="KW-1133">Transmembrane helix</keyword>
<evidence type="ECO:0000256" key="7">
    <source>
        <dbReference type="ARBA" id="ARBA00023170"/>
    </source>
</evidence>
<accession>A0AAV8VIA2</accession>
<sequence length="362" mass="40487">SNIQVLSLFSGHKCREVWPDQRSEQIFNLFLDVMLLLIPMLIMSLAYSLIMSKLWKGLQREIQHNTSCQQQMIQRSCSSAKLNDVASSAASLNSRASPTPTPGSENGVASLRQHRLTPPCNAKIMTTVTTKCNKSKKNKGDKTETVKMWLMKGFVKVKIPHAADREIPGYGCTKTSFVPSYKLSAPPSEAVSTKEGCSENGSPEQKIDDTTYTFSRHGIRSNYMDKSIEAKKRVIRMLFVIVAEFFICWAPLHVLNTWYLFYPEEVYKYVGSTGISLVQLLAYVSSCCNPITYCFMNRKFRQAFLTAFNCRVCCCIACDDTIKGTTTCHNNGILKMTQNNSDVSANESTIYLGRASTIGRSG</sequence>
<feature type="non-terminal residue" evidence="12">
    <location>
        <position position="1"/>
    </location>
</feature>
<proteinExistence type="inferred from homology"/>
<dbReference type="Gene3D" id="1.20.1070.10">
    <property type="entry name" value="Rhodopsin 7-helix transmembrane proteins"/>
    <property type="match status" value="2"/>
</dbReference>
<evidence type="ECO:0000256" key="9">
    <source>
        <dbReference type="SAM" id="MobiDB-lite"/>
    </source>
</evidence>
<keyword evidence="5" id="KW-0297">G-protein coupled receptor</keyword>
<dbReference type="PANTHER" id="PTHR24238">
    <property type="entry name" value="G-PROTEIN COUPLED RECEPTOR"/>
    <property type="match status" value="1"/>
</dbReference>
<evidence type="ECO:0000256" key="1">
    <source>
        <dbReference type="ARBA" id="ARBA00004141"/>
    </source>
</evidence>
<dbReference type="AlphaFoldDB" id="A0AAV8VIA2"/>
<feature type="region of interest" description="Disordered" evidence="9">
    <location>
        <begin position="89"/>
        <end position="108"/>
    </location>
</feature>
<evidence type="ECO:0000256" key="6">
    <source>
        <dbReference type="ARBA" id="ARBA00023136"/>
    </source>
</evidence>
<reference evidence="12 13" key="1">
    <citation type="journal article" date="2023" name="Insect Mol. Biol.">
        <title>Genome sequencing provides insights into the evolution of gene families encoding plant cell wall-degrading enzymes in longhorned beetles.</title>
        <authorList>
            <person name="Shin N.R."/>
            <person name="Okamura Y."/>
            <person name="Kirsch R."/>
            <person name="Pauchet Y."/>
        </authorList>
    </citation>
    <scope>NUCLEOTIDE SEQUENCE [LARGE SCALE GENOMIC DNA]</scope>
    <source>
        <strain evidence="12">EAD_L_NR</strain>
    </source>
</reference>
<keyword evidence="13" id="KW-1185">Reference proteome</keyword>
<evidence type="ECO:0000256" key="4">
    <source>
        <dbReference type="ARBA" id="ARBA00022989"/>
    </source>
</evidence>
<dbReference type="PROSITE" id="PS50262">
    <property type="entry name" value="G_PROTEIN_RECEP_F1_2"/>
    <property type="match status" value="1"/>
</dbReference>
<evidence type="ECO:0000256" key="2">
    <source>
        <dbReference type="ARBA" id="ARBA00010663"/>
    </source>
</evidence>
<name>A0AAV8VIA2_9CUCU</name>
<keyword evidence="7" id="KW-0675">Receptor</keyword>
<dbReference type="PANTHER" id="PTHR24238:SF46">
    <property type="entry name" value="GASTRIN_CHOLECYSTOKININ TYPE B RECEPTOR"/>
    <property type="match status" value="1"/>
</dbReference>
<dbReference type="EMBL" id="JANEYG010000084">
    <property type="protein sequence ID" value="KAJ8913958.1"/>
    <property type="molecule type" value="Genomic_DNA"/>
</dbReference>
<comment type="similarity">
    <text evidence="2">Belongs to the G-protein coupled receptor 1 family.</text>
</comment>
<protein>
    <recommendedName>
        <fullName evidence="11">G-protein coupled receptors family 1 profile domain-containing protein</fullName>
    </recommendedName>
</protein>
<dbReference type="Pfam" id="PF00001">
    <property type="entry name" value="7tm_1"/>
    <property type="match status" value="1"/>
</dbReference>
<evidence type="ECO:0000259" key="11">
    <source>
        <dbReference type="PROSITE" id="PS50262"/>
    </source>
</evidence>
<evidence type="ECO:0000256" key="5">
    <source>
        <dbReference type="ARBA" id="ARBA00023040"/>
    </source>
</evidence>
<dbReference type="SUPFAM" id="SSF81321">
    <property type="entry name" value="Family A G protein-coupled receptor-like"/>
    <property type="match status" value="1"/>
</dbReference>
<evidence type="ECO:0000256" key="8">
    <source>
        <dbReference type="ARBA" id="ARBA00023224"/>
    </source>
</evidence>
<evidence type="ECO:0000313" key="12">
    <source>
        <dbReference type="EMBL" id="KAJ8913958.1"/>
    </source>
</evidence>
<dbReference type="GO" id="GO:0005886">
    <property type="term" value="C:plasma membrane"/>
    <property type="evidence" value="ECO:0007669"/>
    <property type="project" value="TreeGrafter"/>
</dbReference>